<evidence type="ECO:0000313" key="9">
    <source>
        <dbReference type="Ensembl" id="ENSMMDP00005011981.1"/>
    </source>
</evidence>
<reference evidence="9" key="2">
    <citation type="submission" date="2025-08" db="UniProtKB">
        <authorList>
            <consortium name="Ensembl"/>
        </authorList>
    </citation>
    <scope>IDENTIFICATION</scope>
</reference>
<evidence type="ECO:0000256" key="6">
    <source>
        <dbReference type="ARBA" id="ARBA00023188"/>
    </source>
</evidence>
<keyword evidence="5" id="KW-0732">Signal</keyword>
<sequence>HDFPCLRIFSHLGAPQHLLLRPSPSDQLPVPKLREDPDPGFDPSDQDLTESTLRKKLGRNFDPDFMSVSAGNLSITGERSALTERIPDELRHLDLATTHYGLQVEVGGKVRRKIMHFLWAHTRCPVAYAWKDLGARFWPRFVKEGRCVSERSCSFPHGMFCTPAKSVSKTLLRWYCLGSATHKHCSWIPVQYPIISRCKCSC</sequence>
<reference evidence="9" key="1">
    <citation type="submission" date="2019-06" db="EMBL/GenBank/DDBJ databases">
        <authorList>
            <consortium name="Wellcome Sanger Institute Data Sharing"/>
        </authorList>
    </citation>
    <scope>NUCLEOTIDE SEQUENCE [LARGE SCALE GENOMIC DNA]</scope>
</reference>
<dbReference type="AlphaFoldDB" id="A0A667XS27"/>
<comment type="similarity">
    <text evidence="2">Belongs to the noggin family.</text>
</comment>
<evidence type="ECO:0000256" key="5">
    <source>
        <dbReference type="ARBA" id="ARBA00022729"/>
    </source>
</evidence>
<feature type="disulfide bond" evidence="7">
    <location>
        <begin position="176"/>
        <end position="185"/>
    </location>
</feature>
<dbReference type="Pfam" id="PF05806">
    <property type="entry name" value="Noggin"/>
    <property type="match status" value="1"/>
</dbReference>
<feature type="disulfide bond" evidence="7">
    <location>
        <begin position="153"/>
        <end position="200"/>
    </location>
</feature>
<dbReference type="GO" id="GO:0051216">
    <property type="term" value="P:cartilage development"/>
    <property type="evidence" value="ECO:0007669"/>
    <property type="project" value="UniProtKB-KW"/>
</dbReference>
<keyword evidence="10" id="KW-1185">Reference proteome</keyword>
<comment type="subcellular location">
    <subcellularLocation>
        <location evidence="1">Secreted</location>
    </subcellularLocation>
</comment>
<gene>
    <name evidence="9" type="primary">LOC115364151</name>
</gene>
<dbReference type="GO" id="GO:0001649">
    <property type="term" value="P:osteoblast differentiation"/>
    <property type="evidence" value="ECO:0007669"/>
    <property type="project" value="TreeGrafter"/>
</dbReference>
<dbReference type="InParanoid" id="A0A667XS27"/>
<dbReference type="GO" id="GO:0009953">
    <property type="term" value="P:dorsal/ventral pattern formation"/>
    <property type="evidence" value="ECO:0007669"/>
    <property type="project" value="TreeGrafter"/>
</dbReference>
<feature type="disulfide bond" evidence="7">
    <location>
        <begin position="147"/>
        <end position="198"/>
    </location>
</feature>
<dbReference type="Gene3D" id="2.10.90.10">
    <property type="entry name" value="Cystine-knot cytokines"/>
    <property type="match status" value="1"/>
</dbReference>
<feature type="disulfide bond" evidence="7">
    <location>
        <begin position="124"/>
        <end position="161"/>
    </location>
</feature>
<proteinExistence type="inferred from homology"/>
<dbReference type="GO" id="GO:0030514">
    <property type="term" value="P:negative regulation of BMP signaling pathway"/>
    <property type="evidence" value="ECO:0007669"/>
    <property type="project" value="InterPro"/>
</dbReference>
<dbReference type="GO" id="GO:0005615">
    <property type="term" value="C:extracellular space"/>
    <property type="evidence" value="ECO:0007669"/>
    <property type="project" value="TreeGrafter"/>
</dbReference>
<evidence type="ECO:0000256" key="3">
    <source>
        <dbReference type="ARBA" id="ARBA00022473"/>
    </source>
</evidence>
<accession>A0A667XS27</accession>
<evidence type="ECO:0000256" key="1">
    <source>
        <dbReference type="ARBA" id="ARBA00004613"/>
    </source>
</evidence>
<evidence type="ECO:0000256" key="8">
    <source>
        <dbReference type="SAM" id="MobiDB-lite"/>
    </source>
</evidence>
<dbReference type="PANTHER" id="PTHR10494">
    <property type="entry name" value="BONE MORPHOGENETIC PROTEIN INHIBITOR, NOGGIN"/>
    <property type="match status" value="1"/>
</dbReference>
<keyword evidence="7" id="KW-1015">Disulfide bond</keyword>
<evidence type="ECO:0000256" key="4">
    <source>
        <dbReference type="ARBA" id="ARBA00022525"/>
    </source>
</evidence>
<evidence type="ECO:0000313" key="10">
    <source>
        <dbReference type="Proteomes" id="UP000472263"/>
    </source>
</evidence>
<evidence type="ECO:0000256" key="2">
    <source>
        <dbReference type="ARBA" id="ARBA00007480"/>
    </source>
</evidence>
<keyword evidence="3" id="KW-0217">Developmental protein</keyword>
<evidence type="ECO:0000256" key="7">
    <source>
        <dbReference type="PIRSR" id="PIRSR008129-1"/>
    </source>
</evidence>
<dbReference type="GeneTree" id="ENSGT00390000006009"/>
<dbReference type="Ensembl" id="ENSMMDT00005012339.1">
    <property type="protein sequence ID" value="ENSMMDP00005011981.1"/>
    <property type="gene ID" value="ENSMMDG00005006385.1"/>
</dbReference>
<dbReference type="PIRSF" id="PIRSF008129">
    <property type="entry name" value="Noggin"/>
    <property type="match status" value="1"/>
</dbReference>
<keyword evidence="4" id="KW-0964">Secreted</keyword>
<keyword evidence="6" id="KW-0891">Chondrogenesis</keyword>
<protein>
    <submittedName>
        <fullName evidence="9">Noggin 2</fullName>
    </submittedName>
</protein>
<reference evidence="9" key="3">
    <citation type="submission" date="2025-09" db="UniProtKB">
        <authorList>
            <consortium name="Ensembl"/>
        </authorList>
    </citation>
    <scope>IDENTIFICATION</scope>
</reference>
<name>A0A667XS27_9TELE</name>
<dbReference type="Gene3D" id="1.10.287.520">
    <property type="entry name" value="Helix hairpin bin"/>
    <property type="match status" value="1"/>
</dbReference>
<dbReference type="GO" id="GO:0045596">
    <property type="term" value="P:negative regulation of cell differentiation"/>
    <property type="evidence" value="ECO:0007669"/>
    <property type="project" value="InterPro"/>
</dbReference>
<dbReference type="Proteomes" id="UP000472263">
    <property type="component" value="Chromosome 8"/>
</dbReference>
<feature type="region of interest" description="Disordered" evidence="8">
    <location>
        <begin position="20"/>
        <end position="46"/>
    </location>
</feature>
<dbReference type="InterPro" id="IPR029034">
    <property type="entry name" value="Cystine-knot_cytokine"/>
</dbReference>
<organism evidence="9 10">
    <name type="scientific">Myripristis murdjan</name>
    <name type="common">pinecone soldierfish</name>
    <dbReference type="NCBI Taxonomy" id="586833"/>
    <lineage>
        <taxon>Eukaryota</taxon>
        <taxon>Metazoa</taxon>
        <taxon>Chordata</taxon>
        <taxon>Craniata</taxon>
        <taxon>Vertebrata</taxon>
        <taxon>Euteleostomi</taxon>
        <taxon>Actinopterygii</taxon>
        <taxon>Neopterygii</taxon>
        <taxon>Teleostei</taxon>
        <taxon>Neoteleostei</taxon>
        <taxon>Acanthomorphata</taxon>
        <taxon>Holocentriformes</taxon>
        <taxon>Holocentridae</taxon>
        <taxon>Myripristis</taxon>
    </lineage>
</organism>
<dbReference type="SUPFAM" id="SSF57501">
    <property type="entry name" value="Cystine-knot cytokines"/>
    <property type="match status" value="1"/>
</dbReference>
<dbReference type="InterPro" id="IPR008717">
    <property type="entry name" value="Noggin"/>
</dbReference>
<dbReference type="PANTHER" id="PTHR10494:SF4">
    <property type="entry name" value="NOGGIN"/>
    <property type="match status" value="1"/>
</dbReference>